<keyword evidence="1" id="KW-1133">Transmembrane helix</keyword>
<dbReference type="GeneID" id="6074414"/>
<evidence type="ECO:0000313" key="3">
    <source>
        <dbReference type="Proteomes" id="UP000001194"/>
    </source>
</evidence>
<organism evidence="3">
    <name type="scientific">Laccaria bicolor (strain S238N-H82 / ATCC MYA-4686)</name>
    <name type="common">Bicoloured deceiver</name>
    <name type="synonym">Laccaria laccata var. bicolor</name>
    <dbReference type="NCBI Taxonomy" id="486041"/>
    <lineage>
        <taxon>Eukaryota</taxon>
        <taxon>Fungi</taxon>
        <taxon>Dikarya</taxon>
        <taxon>Basidiomycota</taxon>
        <taxon>Agaricomycotina</taxon>
        <taxon>Agaricomycetes</taxon>
        <taxon>Agaricomycetidae</taxon>
        <taxon>Agaricales</taxon>
        <taxon>Agaricineae</taxon>
        <taxon>Hydnangiaceae</taxon>
        <taxon>Laccaria</taxon>
    </lineage>
</organism>
<proteinExistence type="predicted"/>
<keyword evidence="3" id="KW-1185">Reference proteome</keyword>
<accession>B0D4V0</accession>
<dbReference type="Proteomes" id="UP000001194">
    <property type="component" value="Unassembled WGS sequence"/>
</dbReference>
<feature type="transmembrane region" description="Helical" evidence="1">
    <location>
        <begin position="16"/>
        <end position="36"/>
    </location>
</feature>
<gene>
    <name evidence="2" type="ORF">LACBIDRAFT_317295</name>
</gene>
<keyword evidence="1" id="KW-0472">Membrane</keyword>
<dbReference type="RefSeq" id="XP_001879076.1">
    <property type="nucleotide sequence ID" value="XM_001879041.1"/>
</dbReference>
<keyword evidence="1" id="KW-0812">Transmembrane</keyword>
<evidence type="ECO:0000256" key="1">
    <source>
        <dbReference type="SAM" id="Phobius"/>
    </source>
</evidence>
<evidence type="ECO:0000313" key="2">
    <source>
        <dbReference type="EMBL" id="EDR10626.1"/>
    </source>
</evidence>
<sequence length="106" mass="11964">MQGSATIPPGSNNLHTLLSITYIALLCWLSPCSIAFDRHMASIIHPETPHRHPGRVFTCPTNLRSRHTSLYGANLPFLRTILSATLRQLNVSRCSFLAGWLILRWR</sequence>
<dbReference type="KEGG" id="lbc:LACBIDRAFT_317295"/>
<reference evidence="2 3" key="1">
    <citation type="journal article" date="2008" name="Nature">
        <title>The genome of Laccaria bicolor provides insights into mycorrhizal symbiosis.</title>
        <authorList>
            <person name="Martin F."/>
            <person name="Aerts A."/>
            <person name="Ahren D."/>
            <person name="Brun A."/>
            <person name="Danchin E.G.J."/>
            <person name="Duchaussoy F."/>
            <person name="Gibon J."/>
            <person name="Kohler A."/>
            <person name="Lindquist E."/>
            <person name="Pereda V."/>
            <person name="Salamov A."/>
            <person name="Shapiro H.J."/>
            <person name="Wuyts J."/>
            <person name="Blaudez D."/>
            <person name="Buee M."/>
            <person name="Brokstein P."/>
            <person name="Canbaeck B."/>
            <person name="Cohen D."/>
            <person name="Courty P.E."/>
            <person name="Coutinho P.M."/>
            <person name="Delaruelle C."/>
            <person name="Detter J.C."/>
            <person name="Deveau A."/>
            <person name="DiFazio S."/>
            <person name="Duplessis S."/>
            <person name="Fraissinet-Tachet L."/>
            <person name="Lucic E."/>
            <person name="Frey-Klett P."/>
            <person name="Fourrey C."/>
            <person name="Feussner I."/>
            <person name="Gay G."/>
            <person name="Grimwood J."/>
            <person name="Hoegger P.J."/>
            <person name="Jain P."/>
            <person name="Kilaru S."/>
            <person name="Labbe J."/>
            <person name="Lin Y.C."/>
            <person name="Legue V."/>
            <person name="Le Tacon F."/>
            <person name="Marmeisse R."/>
            <person name="Melayah D."/>
            <person name="Montanini B."/>
            <person name="Muratet M."/>
            <person name="Nehls U."/>
            <person name="Niculita-Hirzel H."/>
            <person name="Oudot-Le Secq M.P."/>
            <person name="Peter M."/>
            <person name="Quesneville H."/>
            <person name="Rajashekar B."/>
            <person name="Reich M."/>
            <person name="Rouhier N."/>
            <person name="Schmutz J."/>
            <person name="Yin T."/>
            <person name="Chalot M."/>
            <person name="Henrissat B."/>
            <person name="Kuees U."/>
            <person name="Lucas S."/>
            <person name="Van de Peer Y."/>
            <person name="Podila G.K."/>
            <person name="Polle A."/>
            <person name="Pukkila P.J."/>
            <person name="Richardson P.M."/>
            <person name="Rouze P."/>
            <person name="Sanders I.R."/>
            <person name="Stajich J.E."/>
            <person name="Tunlid A."/>
            <person name="Tuskan G."/>
            <person name="Grigoriev I.V."/>
        </authorList>
    </citation>
    <scope>NUCLEOTIDE SEQUENCE [LARGE SCALE GENOMIC DNA]</scope>
    <source>
        <strain evidence="3">S238N-H82 / ATCC MYA-4686</strain>
    </source>
</reference>
<dbReference type="InParanoid" id="B0D4V0"/>
<dbReference type="HOGENOM" id="CLU_2223711_0_0_1"/>
<name>B0D4V0_LACBS</name>
<dbReference type="EMBL" id="DS547097">
    <property type="protein sequence ID" value="EDR10626.1"/>
    <property type="molecule type" value="Genomic_DNA"/>
</dbReference>
<dbReference type="AlphaFoldDB" id="B0D4V0"/>
<protein>
    <submittedName>
        <fullName evidence="2">Predicted protein</fullName>
    </submittedName>
</protein>